<reference evidence="3 4" key="1">
    <citation type="submission" date="2020-03" db="EMBL/GenBank/DDBJ databases">
        <title>Genomic Encyclopedia of Type Strains, Phase III (KMG-III): the genomes of soil and plant-associated and newly described type strains.</title>
        <authorList>
            <person name="Whitman W."/>
        </authorList>
    </citation>
    <scope>NUCLEOTIDE SEQUENCE [LARGE SCALE GENOMIC DNA]</scope>
    <source>
        <strain evidence="3 4">CECT 8804</strain>
    </source>
</reference>
<protein>
    <recommendedName>
        <fullName evidence="2">Autotransporter domain-containing protein</fullName>
    </recommendedName>
</protein>
<dbReference type="EMBL" id="JAAOZC010000001">
    <property type="protein sequence ID" value="NIJ06894.1"/>
    <property type="molecule type" value="Genomic_DNA"/>
</dbReference>
<dbReference type="RefSeq" id="WP_167071651.1">
    <property type="nucleotide sequence ID" value="NZ_JAAOZC010000001.1"/>
</dbReference>
<evidence type="ECO:0000313" key="3">
    <source>
        <dbReference type="EMBL" id="NIJ06894.1"/>
    </source>
</evidence>
<feature type="chain" id="PRO_5047189876" description="Autotransporter domain-containing protein" evidence="1">
    <location>
        <begin position="23"/>
        <end position="1063"/>
    </location>
</feature>
<dbReference type="PROSITE" id="PS51208">
    <property type="entry name" value="AUTOTRANSPORTER"/>
    <property type="match status" value="1"/>
</dbReference>
<dbReference type="Pfam" id="PF03797">
    <property type="entry name" value="Autotransporter"/>
    <property type="match status" value="1"/>
</dbReference>
<dbReference type="InterPro" id="IPR005546">
    <property type="entry name" value="Autotransporte_beta"/>
</dbReference>
<dbReference type="Gene3D" id="2.160.20.160">
    <property type="match status" value="1"/>
</dbReference>
<dbReference type="SMART" id="SM00869">
    <property type="entry name" value="Autotransporter"/>
    <property type="match status" value="1"/>
</dbReference>
<dbReference type="Gene3D" id="2.40.128.130">
    <property type="entry name" value="Autotransporter beta-domain"/>
    <property type="match status" value="1"/>
</dbReference>
<feature type="signal peptide" evidence="1">
    <location>
        <begin position="1"/>
        <end position="22"/>
    </location>
</feature>
<organism evidence="3 4">
    <name type="scientific">Sphingomonas vulcanisoli</name>
    <dbReference type="NCBI Taxonomy" id="1658060"/>
    <lineage>
        <taxon>Bacteria</taxon>
        <taxon>Pseudomonadati</taxon>
        <taxon>Pseudomonadota</taxon>
        <taxon>Alphaproteobacteria</taxon>
        <taxon>Sphingomonadales</taxon>
        <taxon>Sphingomonadaceae</taxon>
        <taxon>Sphingomonas</taxon>
    </lineage>
</organism>
<sequence>MRRILLATTALAPLAFATSAIADTTIGTSTTSNVATATVNGGAADNIIVSSTGSIAPAGGTAITINSSNTVSNAGSITFTDISSVRGIAGTGGFASGITNSGTISATESYTQTDTNGDGVVDGAFAQGTDRYGILVNGAGTFTGNVGNVGGTITVKGNNSAGISVSTPIGGTFTNTGTITVTGNNNYGVYLGAVTGAVAIGGTNTVTGANSVGYALTGDVGGSVVVHGTVTTTGYTATTLPTALTSLTSDNLLQGGSALAVSGNVAGGIRVGASLTTTTDTTADTDADGQPDVGQGAGTLTTYGAAPALIVGSATNPIALGPIANGTYGIEIDGTVLGSGVYAGVNATGMQLGGLGGTVTVSGGADVTGAVRATANGGNAVGILIGSGANVASLTNSGGISGASTTTAGGSAQGITIAAGATLPAITNSGTISATVTVGSGTAAAIADASGTLASLTNSGTITSYDAGTTTARAIDASANTSGFTLTQTAGTIAGTILTGSGNDAIIASGGTITSAVALGAGNNTVALSGTAVLTGAVTTGAGNDTITMADTSSYSGTLNTGSGADRLSLSGSAVFSGQIANSAANLAVTLSGGTLSLTNTGAVPLASLAISGGTLGVQINPQAGTATLINVAGATTITGATTLAATLANIGFQTGTYTVLTSGTLTGSSNLSLTTTTLPYLLTGSLNASDAAGAVSVTIARKSAAAIGLVRSEAQAYDALYAQIGSNSALSTLFLGFTDRANTLLRLRQMLPDHAGGVFDLTTSLSRLIAPGEGAQRLANAGGLSLWAQQAYSAVHQDSDNTPGYKGSGWGLSAGADYGLGVFGRLGVSIGYLFGTLTEGSTDNQVRTNVFQVGPYWTGHWGGLDLSASGAAGYLTASESRYLTSAVATTQLYSTNGHWHGLLLSAIAKGSYEAHLGPVYLRPNGSVTYFRLRENAYNETDAGAAFDLSVDRRTSTETAATGQIALGVQFGKQVLPESLVARFEVEGGRREILSSNVGATTAQFAGGNPFTIDGEDRSSGYVGTVRTTFGNDYFKFIASGTYETRNGYHDLIGRIGVRGSFF</sequence>
<keyword evidence="1" id="KW-0732">Signal</keyword>
<dbReference type="SUPFAM" id="SSF103515">
    <property type="entry name" value="Autotransporter"/>
    <property type="match status" value="1"/>
</dbReference>
<accession>A0ABX0TMZ2</accession>
<dbReference type="InterPro" id="IPR036709">
    <property type="entry name" value="Autotransporte_beta_dom_sf"/>
</dbReference>
<evidence type="ECO:0000313" key="4">
    <source>
        <dbReference type="Proteomes" id="UP000727456"/>
    </source>
</evidence>
<comment type="caution">
    <text evidence="3">The sequence shown here is derived from an EMBL/GenBank/DDBJ whole genome shotgun (WGS) entry which is preliminary data.</text>
</comment>
<name>A0ABX0TMZ2_9SPHN</name>
<evidence type="ECO:0000259" key="2">
    <source>
        <dbReference type="PROSITE" id="PS51208"/>
    </source>
</evidence>
<evidence type="ECO:0000256" key="1">
    <source>
        <dbReference type="SAM" id="SignalP"/>
    </source>
</evidence>
<dbReference type="Proteomes" id="UP000727456">
    <property type="component" value="Unassembled WGS sequence"/>
</dbReference>
<gene>
    <name evidence="3" type="ORF">FHS31_000476</name>
</gene>
<keyword evidence="4" id="KW-1185">Reference proteome</keyword>
<proteinExistence type="predicted"/>
<feature type="domain" description="Autotransporter" evidence="2">
    <location>
        <begin position="780"/>
        <end position="1062"/>
    </location>
</feature>